<accession>A0A814AU67</accession>
<protein>
    <recommendedName>
        <fullName evidence="3">Ubiquitin-like domain-containing protein</fullName>
    </recommendedName>
</protein>
<comment type="caution">
    <text evidence="1">The sequence shown here is derived from an EMBL/GenBank/DDBJ whole genome shotgun (WGS) entry which is preliminary data.</text>
</comment>
<evidence type="ECO:0008006" key="3">
    <source>
        <dbReference type="Google" id="ProtNLM"/>
    </source>
</evidence>
<evidence type="ECO:0000313" key="1">
    <source>
        <dbReference type="EMBL" id="CAF0919902.1"/>
    </source>
</evidence>
<organism evidence="1 2">
    <name type="scientific">Adineta steineri</name>
    <dbReference type="NCBI Taxonomy" id="433720"/>
    <lineage>
        <taxon>Eukaryota</taxon>
        <taxon>Metazoa</taxon>
        <taxon>Spiralia</taxon>
        <taxon>Gnathifera</taxon>
        <taxon>Rotifera</taxon>
        <taxon>Eurotatoria</taxon>
        <taxon>Bdelloidea</taxon>
        <taxon>Adinetida</taxon>
        <taxon>Adinetidae</taxon>
        <taxon>Adineta</taxon>
    </lineage>
</organism>
<sequence>MIIHVFLDMALVNGTVPVKMVRIQSSDKPKPISHNTDVTVGLLEDPDDNIVYLRITVNQKSILSEELDHYKWIENSSTDGVAALDSSSTKIIIIYNATDRQSRDLFADMKRLLQRESPIKPISRPVDDFKPPNEPNPRPIDHTMASKQAVNDLIHYIESGTENDAQHPARYLAKTRANIQFNLKDPNDNKKKAAVKKFETQESSNILKLKLQIECHLDRNPLILQLDVRSGTNLRTLKDQIENKTGIKYKDQYWYAFERYMISDDYVFGSTQLVVPPPPKNAPGKRTVQPTEPIQTGDTLIMYIAQLRPYEH</sequence>
<dbReference type="EMBL" id="CAJNOE010000105">
    <property type="protein sequence ID" value="CAF0919902.1"/>
    <property type="molecule type" value="Genomic_DNA"/>
</dbReference>
<name>A0A814AU67_9BILA</name>
<reference evidence="1" key="1">
    <citation type="submission" date="2021-02" db="EMBL/GenBank/DDBJ databases">
        <authorList>
            <person name="Nowell W R."/>
        </authorList>
    </citation>
    <scope>NUCLEOTIDE SEQUENCE</scope>
</reference>
<proteinExistence type="predicted"/>
<gene>
    <name evidence="1" type="ORF">IZO911_LOCUS13254</name>
</gene>
<dbReference type="AlphaFoldDB" id="A0A814AU67"/>
<dbReference type="Proteomes" id="UP000663860">
    <property type="component" value="Unassembled WGS sequence"/>
</dbReference>
<evidence type="ECO:0000313" key="2">
    <source>
        <dbReference type="Proteomes" id="UP000663860"/>
    </source>
</evidence>